<dbReference type="EMBL" id="MU155170">
    <property type="protein sequence ID" value="KAF9482049.1"/>
    <property type="molecule type" value="Genomic_DNA"/>
</dbReference>
<organism evidence="2 3">
    <name type="scientific">Pholiota conissans</name>
    <dbReference type="NCBI Taxonomy" id="109636"/>
    <lineage>
        <taxon>Eukaryota</taxon>
        <taxon>Fungi</taxon>
        <taxon>Dikarya</taxon>
        <taxon>Basidiomycota</taxon>
        <taxon>Agaricomycotina</taxon>
        <taxon>Agaricomycetes</taxon>
        <taxon>Agaricomycetidae</taxon>
        <taxon>Agaricales</taxon>
        <taxon>Agaricineae</taxon>
        <taxon>Strophariaceae</taxon>
        <taxon>Pholiota</taxon>
    </lineage>
</organism>
<accession>A0A9P6D326</accession>
<dbReference type="OrthoDB" id="674604at2759"/>
<dbReference type="Pfam" id="PF06985">
    <property type="entry name" value="HET"/>
    <property type="match status" value="1"/>
</dbReference>
<feature type="domain" description="Heterokaryon incompatibility" evidence="1">
    <location>
        <begin position="215"/>
        <end position="307"/>
    </location>
</feature>
<sequence length="653" mass="74379">MEYGTVQNDVPVYQGHDTTPLWLTAQDQALSRALQEFIMLLIQSSNEAKQEMDERSLNIETAKLIKALKGFISSFVGVSSSELAETKIKIDVDNDNVNEEVMSSKQAAVNSSPGDKLNELLLPKAKYTLERPQYTIEEKLLGALQDRVYNRMPIRLLSFEQYGPSLQISLLDRSAVFKRIESILRNELLPWDLSVTATKDVEDTIDYLLFKHATYAILSHTWLRSIPGEVTYIDWINGRFENSDPGYQKLVNFSKVALTEHKLSFGWMDTVCINKESSSELDESIRSMYNWYERANVCIIYLAETDAISDIHHDPWFSRGWTLQELLAPIVVKFYNKNWDIFIPESDNDKPLTTYPNHQTKSEEIINQIHKATTISSQELAQISNTTISRRMQLAASRIVTREEDIAYSLMGIFDVSIATAYGEGAERAFSRLLQEIFNSTSIGINDLFNWAGGESSSRSCILPANPQQYLVRNSTLDFRITKQFEPSTLTHAGIRIPLLLMPGISHIKGRNPDFQPYGHYSAIVNISPHWNRLYGNIPTTYRLLHSAISGLDGQKDAHEPIHQYTFAVFNVEPRGQSIYIPSDCIAFPIECREHVGKVTSTGPFYRIHTKEPVVFKLEKQNTQRVVLNDKDGFVLALDDLKKHGMQFLIKYV</sequence>
<dbReference type="PANTHER" id="PTHR10622:SF10">
    <property type="entry name" value="HET DOMAIN-CONTAINING PROTEIN"/>
    <property type="match status" value="1"/>
</dbReference>
<dbReference type="InterPro" id="IPR010730">
    <property type="entry name" value="HET"/>
</dbReference>
<dbReference type="Proteomes" id="UP000807469">
    <property type="component" value="Unassembled WGS sequence"/>
</dbReference>
<evidence type="ECO:0000313" key="3">
    <source>
        <dbReference type="Proteomes" id="UP000807469"/>
    </source>
</evidence>
<evidence type="ECO:0000259" key="1">
    <source>
        <dbReference type="Pfam" id="PF06985"/>
    </source>
</evidence>
<reference evidence="2" key="1">
    <citation type="submission" date="2020-11" db="EMBL/GenBank/DDBJ databases">
        <authorList>
            <consortium name="DOE Joint Genome Institute"/>
            <person name="Ahrendt S."/>
            <person name="Riley R."/>
            <person name="Andreopoulos W."/>
            <person name="Labutti K."/>
            <person name="Pangilinan J."/>
            <person name="Ruiz-Duenas F.J."/>
            <person name="Barrasa J.M."/>
            <person name="Sanchez-Garcia M."/>
            <person name="Camarero S."/>
            <person name="Miyauchi S."/>
            <person name="Serrano A."/>
            <person name="Linde D."/>
            <person name="Babiker R."/>
            <person name="Drula E."/>
            <person name="Ayuso-Fernandez I."/>
            <person name="Pacheco R."/>
            <person name="Padilla G."/>
            <person name="Ferreira P."/>
            <person name="Barriuso J."/>
            <person name="Kellner H."/>
            <person name="Castanera R."/>
            <person name="Alfaro M."/>
            <person name="Ramirez L."/>
            <person name="Pisabarro A.G."/>
            <person name="Kuo A."/>
            <person name="Tritt A."/>
            <person name="Lipzen A."/>
            <person name="He G."/>
            <person name="Yan M."/>
            <person name="Ng V."/>
            <person name="Cullen D."/>
            <person name="Martin F."/>
            <person name="Rosso M.-N."/>
            <person name="Henrissat B."/>
            <person name="Hibbett D."/>
            <person name="Martinez A.T."/>
            <person name="Grigoriev I.V."/>
        </authorList>
    </citation>
    <scope>NUCLEOTIDE SEQUENCE</scope>
    <source>
        <strain evidence="2">CIRM-BRFM 674</strain>
    </source>
</reference>
<comment type="caution">
    <text evidence="2">The sequence shown here is derived from an EMBL/GenBank/DDBJ whole genome shotgun (WGS) entry which is preliminary data.</text>
</comment>
<evidence type="ECO:0000313" key="2">
    <source>
        <dbReference type="EMBL" id="KAF9482049.1"/>
    </source>
</evidence>
<gene>
    <name evidence="2" type="ORF">BDN70DRAFT_853969</name>
</gene>
<proteinExistence type="predicted"/>
<name>A0A9P6D326_9AGAR</name>
<dbReference type="AlphaFoldDB" id="A0A9P6D326"/>
<keyword evidence="3" id="KW-1185">Reference proteome</keyword>
<dbReference type="PANTHER" id="PTHR10622">
    <property type="entry name" value="HET DOMAIN-CONTAINING PROTEIN"/>
    <property type="match status" value="1"/>
</dbReference>
<protein>
    <recommendedName>
        <fullName evidence="1">Heterokaryon incompatibility domain-containing protein</fullName>
    </recommendedName>
</protein>